<gene>
    <name evidence="1" type="ORF">K470DRAFT_285884</name>
</gene>
<evidence type="ECO:0000313" key="2">
    <source>
        <dbReference type="Proteomes" id="UP000799421"/>
    </source>
</evidence>
<protein>
    <submittedName>
        <fullName evidence="1">Uncharacterized protein</fullName>
    </submittedName>
</protein>
<dbReference type="Proteomes" id="UP000799421">
    <property type="component" value="Unassembled WGS sequence"/>
</dbReference>
<dbReference type="EMBL" id="MU005975">
    <property type="protein sequence ID" value="KAF2861070.1"/>
    <property type="molecule type" value="Genomic_DNA"/>
</dbReference>
<sequence length="126" mass="14134">MRPLGPAKRENTIAGIKSGKPLREIAKDTEYSKSIVGRVHKEMNDKGANVVDSNGGRSAKLDKLTKRRAKRMVRIGERDSTPGVARSLKQDLNIDVPSEAVRKAFKENEFRAIKKKKAPLRKKKNQ</sequence>
<proteinExistence type="predicted"/>
<keyword evidence="2" id="KW-1185">Reference proteome</keyword>
<name>A0A6A7C0P7_9PEZI</name>
<accession>A0A6A7C0P7</accession>
<organism evidence="1 2">
    <name type="scientific">Piedraia hortae CBS 480.64</name>
    <dbReference type="NCBI Taxonomy" id="1314780"/>
    <lineage>
        <taxon>Eukaryota</taxon>
        <taxon>Fungi</taxon>
        <taxon>Dikarya</taxon>
        <taxon>Ascomycota</taxon>
        <taxon>Pezizomycotina</taxon>
        <taxon>Dothideomycetes</taxon>
        <taxon>Dothideomycetidae</taxon>
        <taxon>Capnodiales</taxon>
        <taxon>Piedraiaceae</taxon>
        <taxon>Piedraia</taxon>
    </lineage>
</organism>
<evidence type="ECO:0000313" key="1">
    <source>
        <dbReference type="EMBL" id="KAF2861070.1"/>
    </source>
</evidence>
<dbReference type="AlphaFoldDB" id="A0A6A7C0P7"/>
<reference evidence="1" key="1">
    <citation type="journal article" date="2020" name="Stud. Mycol.">
        <title>101 Dothideomycetes genomes: a test case for predicting lifestyles and emergence of pathogens.</title>
        <authorList>
            <person name="Haridas S."/>
            <person name="Albert R."/>
            <person name="Binder M."/>
            <person name="Bloem J."/>
            <person name="Labutti K."/>
            <person name="Salamov A."/>
            <person name="Andreopoulos B."/>
            <person name="Baker S."/>
            <person name="Barry K."/>
            <person name="Bills G."/>
            <person name="Bluhm B."/>
            <person name="Cannon C."/>
            <person name="Castanera R."/>
            <person name="Culley D."/>
            <person name="Daum C."/>
            <person name="Ezra D."/>
            <person name="Gonzalez J."/>
            <person name="Henrissat B."/>
            <person name="Kuo A."/>
            <person name="Liang C."/>
            <person name="Lipzen A."/>
            <person name="Lutzoni F."/>
            <person name="Magnuson J."/>
            <person name="Mondo S."/>
            <person name="Nolan M."/>
            <person name="Ohm R."/>
            <person name="Pangilinan J."/>
            <person name="Park H.-J."/>
            <person name="Ramirez L."/>
            <person name="Alfaro M."/>
            <person name="Sun H."/>
            <person name="Tritt A."/>
            <person name="Yoshinaga Y."/>
            <person name="Zwiers L.-H."/>
            <person name="Turgeon B."/>
            <person name="Goodwin S."/>
            <person name="Spatafora J."/>
            <person name="Crous P."/>
            <person name="Grigoriev I."/>
        </authorList>
    </citation>
    <scope>NUCLEOTIDE SEQUENCE</scope>
    <source>
        <strain evidence="1">CBS 480.64</strain>
    </source>
</reference>